<evidence type="ECO:0008006" key="3">
    <source>
        <dbReference type="Google" id="ProtNLM"/>
    </source>
</evidence>
<evidence type="ECO:0000313" key="2">
    <source>
        <dbReference type="Proteomes" id="UP000245695"/>
    </source>
</evidence>
<dbReference type="Proteomes" id="UP000245695">
    <property type="component" value="Chromosome 1"/>
</dbReference>
<name>A0A2P2BU79_9FIRM</name>
<accession>A0A2P2BU79</accession>
<reference evidence="1 2" key="1">
    <citation type="submission" date="2014-09" db="EMBL/GenBank/DDBJ databases">
        <authorList>
            <person name="Hornung B.V."/>
        </authorList>
    </citation>
    <scope>NUCLEOTIDE SEQUENCE [LARGE SCALE GENOMIC DNA]</scope>
    <source>
        <strain evidence="1 2">FRIFI</strain>
    </source>
</reference>
<dbReference type="KEGG" id="rhom:FRIFI_2372"/>
<sequence>MEKNTSSHIRVCRSCLRKLDYEGYKKAGHNYAKKDKIYNRFSLEKFLEENRRKKSFLPKDVEIKSWIIKEDNEYPKNWNELSRTYRKKVNWKCEKCGKDFSNRR</sequence>
<dbReference type="RefSeq" id="WP_166505961.1">
    <property type="nucleotide sequence ID" value="NZ_LN650648.1"/>
</dbReference>
<keyword evidence="2" id="KW-1185">Reference proteome</keyword>
<dbReference type="EMBL" id="LN650648">
    <property type="protein sequence ID" value="CEI73898.1"/>
    <property type="molecule type" value="Genomic_DNA"/>
</dbReference>
<proteinExistence type="predicted"/>
<protein>
    <recommendedName>
        <fullName evidence="3">HNH endonuclease</fullName>
    </recommendedName>
</protein>
<evidence type="ECO:0000313" key="1">
    <source>
        <dbReference type="EMBL" id="CEI73898.1"/>
    </source>
</evidence>
<organism evidence="1 2">
    <name type="scientific">Romboutsia hominis</name>
    <dbReference type="NCBI Taxonomy" id="1507512"/>
    <lineage>
        <taxon>Bacteria</taxon>
        <taxon>Bacillati</taxon>
        <taxon>Bacillota</taxon>
        <taxon>Clostridia</taxon>
        <taxon>Peptostreptococcales</taxon>
        <taxon>Peptostreptococcaceae</taxon>
        <taxon>Romboutsia</taxon>
    </lineage>
</organism>
<dbReference type="AlphaFoldDB" id="A0A2P2BU79"/>
<gene>
    <name evidence="1" type="ORF">FRIFI_2372</name>
</gene>